<proteinExistence type="predicted"/>
<sequence>MVMKRRGLTAGTRSWPGRIVRRLLPRSLTLRGKLLLSYLTIIILATALIGYFSYLKATQIVEEQVSVTFKQALQQAAINITYRLEEVENVSELILMHPQLQLILKRERSGYGDTTTVQLLNDFQDLISIVTNLENNRNIYRIRIFVSGDSLYSRESNNIFRMKDLDGALMKQLMDSDGHILWKSTYEQEYLPRNRLEVISMFRTMNDLQNLRSVIAVVAIDIQENVLNSVFKEVNFSENGAIFVYNNGERITSFASEAISEFDEHDVMEKISQADHTEDMPIIRLGETDFFTILQKVEYNGWEIAALVPVREIRAKNRIIGEYTGYIGLLVIGLATLSAILLANRLTRGLRTLVLHMQDVKQGNYGEAIQVTGNDEISGLQSQYNSMVLRIKELVDTVYLIGVRKQAAELTALESQIKPHFLYNTLDTLKWMGIRIKADHIVSLVDSLSRFFRIGLNRGQELTAVVSELNHVQAFMNIQEIRYAGKLHYYCEVDSELLSRRITKLILQPIVENAVLHGIQQKEDHSGTVIVRVQTDDDHLVFTVIDDGVGMTRKQQEVLLREDRGGGYGVKNVHQRIRLYYGEKYGVECYSRPGIGTCIRIRLPLAMNELHGSGRLHV</sequence>
<dbReference type="PRINTS" id="PR00344">
    <property type="entry name" value="BCTRLSENSOR"/>
</dbReference>
<keyword evidence="12" id="KW-1133">Transmembrane helix</keyword>
<keyword evidence="10" id="KW-0902">Two-component regulatory system</keyword>
<dbReference type="InterPro" id="IPR003660">
    <property type="entry name" value="HAMP_dom"/>
</dbReference>
<keyword evidence="4" id="KW-1003">Cell membrane</keyword>
<dbReference type="Proteomes" id="UP000612456">
    <property type="component" value="Unassembled WGS sequence"/>
</dbReference>
<name>A0A916Z9J7_9BACL</name>
<evidence type="ECO:0000256" key="8">
    <source>
        <dbReference type="ARBA" id="ARBA00022777"/>
    </source>
</evidence>
<feature type="transmembrane region" description="Helical" evidence="12">
    <location>
        <begin position="323"/>
        <end position="343"/>
    </location>
</feature>
<keyword evidence="5" id="KW-0597">Phosphoprotein</keyword>
<dbReference type="Gene3D" id="3.30.450.20">
    <property type="entry name" value="PAS domain"/>
    <property type="match status" value="1"/>
</dbReference>
<evidence type="ECO:0000256" key="6">
    <source>
        <dbReference type="ARBA" id="ARBA00022679"/>
    </source>
</evidence>
<reference evidence="15" key="2">
    <citation type="submission" date="2020-09" db="EMBL/GenBank/DDBJ databases">
        <authorList>
            <person name="Sun Q."/>
            <person name="Zhou Y."/>
        </authorList>
    </citation>
    <scope>NUCLEOTIDE SEQUENCE</scope>
    <source>
        <strain evidence="15">CGMCC 1.15178</strain>
    </source>
</reference>
<evidence type="ECO:0000256" key="1">
    <source>
        <dbReference type="ARBA" id="ARBA00000085"/>
    </source>
</evidence>
<dbReference type="InterPro" id="IPR004358">
    <property type="entry name" value="Sig_transdc_His_kin-like_C"/>
</dbReference>
<dbReference type="PROSITE" id="PS50885">
    <property type="entry name" value="HAMP"/>
    <property type="match status" value="1"/>
</dbReference>
<evidence type="ECO:0000256" key="2">
    <source>
        <dbReference type="ARBA" id="ARBA00004651"/>
    </source>
</evidence>
<keyword evidence="9" id="KW-0067">ATP-binding</keyword>
<dbReference type="SMART" id="SM00387">
    <property type="entry name" value="HATPase_c"/>
    <property type="match status" value="1"/>
</dbReference>
<evidence type="ECO:0000313" key="15">
    <source>
        <dbReference type="EMBL" id="GGD82910.1"/>
    </source>
</evidence>
<dbReference type="SUPFAM" id="SSF55874">
    <property type="entry name" value="ATPase domain of HSP90 chaperone/DNA topoisomerase II/histidine kinase"/>
    <property type="match status" value="1"/>
</dbReference>
<dbReference type="GO" id="GO:0000155">
    <property type="term" value="F:phosphorelay sensor kinase activity"/>
    <property type="evidence" value="ECO:0007669"/>
    <property type="project" value="InterPro"/>
</dbReference>
<evidence type="ECO:0000256" key="11">
    <source>
        <dbReference type="ARBA" id="ARBA00023136"/>
    </source>
</evidence>
<evidence type="ECO:0000256" key="4">
    <source>
        <dbReference type="ARBA" id="ARBA00022475"/>
    </source>
</evidence>
<dbReference type="InterPro" id="IPR003594">
    <property type="entry name" value="HATPase_dom"/>
</dbReference>
<dbReference type="GO" id="GO:0005524">
    <property type="term" value="F:ATP binding"/>
    <property type="evidence" value="ECO:0007669"/>
    <property type="project" value="UniProtKB-KW"/>
</dbReference>
<accession>A0A916Z9J7</accession>
<dbReference type="InterPro" id="IPR005467">
    <property type="entry name" value="His_kinase_dom"/>
</dbReference>
<comment type="catalytic activity">
    <reaction evidence="1">
        <text>ATP + protein L-histidine = ADP + protein N-phospho-L-histidine.</text>
        <dbReference type="EC" id="2.7.13.3"/>
    </reaction>
</comment>
<evidence type="ECO:0000313" key="16">
    <source>
        <dbReference type="Proteomes" id="UP000612456"/>
    </source>
</evidence>
<dbReference type="EC" id="2.7.13.3" evidence="3"/>
<dbReference type="EMBL" id="BMHP01000003">
    <property type="protein sequence ID" value="GGD82910.1"/>
    <property type="molecule type" value="Genomic_DNA"/>
</dbReference>
<dbReference type="InterPro" id="IPR036890">
    <property type="entry name" value="HATPase_C_sf"/>
</dbReference>
<evidence type="ECO:0000256" key="5">
    <source>
        <dbReference type="ARBA" id="ARBA00022553"/>
    </source>
</evidence>
<dbReference type="GO" id="GO:0005886">
    <property type="term" value="C:plasma membrane"/>
    <property type="evidence" value="ECO:0007669"/>
    <property type="project" value="UniProtKB-SubCell"/>
</dbReference>
<organism evidence="15 16">
    <name type="scientific">Paenibacillus nasutitermitis</name>
    <dbReference type="NCBI Taxonomy" id="1652958"/>
    <lineage>
        <taxon>Bacteria</taxon>
        <taxon>Bacillati</taxon>
        <taxon>Bacillota</taxon>
        <taxon>Bacilli</taxon>
        <taxon>Bacillales</taxon>
        <taxon>Paenibacillaceae</taxon>
        <taxon>Paenibacillus</taxon>
    </lineage>
</organism>
<dbReference type="Gene3D" id="3.30.565.10">
    <property type="entry name" value="Histidine kinase-like ATPase, C-terminal domain"/>
    <property type="match status" value="1"/>
</dbReference>
<evidence type="ECO:0000259" key="13">
    <source>
        <dbReference type="PROSITE" id="PS50109"/>
    </source>
</evidence>
<evidence type="ECO:0000256" key="3">
    <source>
        <dbReference type="ARBA" id="ARBA00012438"/>
    </source>
</evidence>
<dbReference type="PROSITE" id="PS50109">
    <property type="entry name" value="HIS_KIN"/>
    <property type="match status" value="1"/>
</dbReference>
<gene>
    <name evidence="15" type="ORF">GCM10010911_46350</name>
</gene>
<dbReference type="PANTHER" id="PTHR34220">
    <property type="entry name" value="SENSOR HISTIDINE KINASE YPDA"/>
    <property type="match status" value="1"/>
</dbReference>
<keyword evidence="11 12" id="KW-0472">Membrane</keyword>
<dbReference type="CDD" id="cd06225">
    <property type="entry name" value="HAMP"/>
    <property type="match status" value="1"/>
</dbReference>
<keyword evidence="7" id="KW-0547">Nucleotide-binding</keyword>
<feature type="transmembrane region" description="Helical" evidence="12">
    <location>
        <begin position="34"/>
        <end position="54"/>
    </location>
</feature>
<feature type="domain" description="HAMP" evidence="14">
    <location>
        <begin position="344"/>
        <end position="396"/>
    </location>
</feature>
<keyword evidence="6" id="KW-0808">Transferase</keyword>
<dbReference type="SMART" id="SM00304">
    <property type="entry name" value="HAMP"/>
    <property type="match status" value="1"/>
</dbReference>
<dbReference type="InterPro" id="IPR050640">
    <property type="entry name" value="Bact_2-comp_sensor_kinase"/>
</dbReference>
<evidence type="ECO:0000256" key="10">
    <source>
        <dbReference type="ARBA" id="ARBA00023012"/>
    </source>
</evidence>
<dbReference type="PANTHER" id="PTHR34220:SF7">
    <property type="entry name" value="SENSOR HISTIDINE KINASE YPDA"/>
    <property type="match status" value="1"/>
</dbReference>
<evidence type="ECO:0000256" key="7">
    <source>
        <dbReference type="ARBA" id="ARBA00022741"/>
    </source>
</evidence>
<evidence type="ECO:0000259" key="14">
    <source>
        <dbReference type="PROSITE" id="PS50885"/>
    </source>
</evidence>
<dbReference type="Pfam" id="PF02518">
    <property type="entry name" value="HATPase_c"/>
    <property type="match status" value="1"/>
</dbReference>
<reference evidence="15" key="1">
    <citation type="journal article" date="2014" name="Int. J. Syst. Evol. Microbiol.">
        <title>Complete genome sequence of Corynebacterium casei LMG S-19264T (=DSM 44701T), isolated from a smear-ripened cheese.</title>
        <authorList>
            <consortium name="US DOE Joint Genome Institute (JGI-PGF)"/>
            <person name="Walter F."/>
            <person name="Albersmeier A."/>
            <person name="Kalinowski J."/>
            <person name="Ruckert C."/>
        </authorList>
    </citation>
    <scope>NUCLEOTIDE SEQUENCE</scope>
    <source>
        <strain evidence="15">CGMCC 1.15178</strain>
    </source>
</reference>
<protein>
    <recommendedName>
        <fullName evidence="3">histidine kinase</fullName>
        <ecNumber evidence="3">2.7.13.3</ecNumber>
    </recommendedName>
</protein>
<dbReference type="InterPro" id="IPR010559">
    <property type="entry name" value="Sig_transdc_His_kin_internal"/>
</dbReference>
<evidence type="ECO:0000256" key="9">
    <source>
        <dbReference type="ARBA" id="ARBA00022840"/>
    </source>
</evidence>
<dbReference type="SUPFAM" id="SSF158472">
    <property type="entry name" value="HAMP domain-like"/>
    <property type="match status" value="1"/>
</dbReference>
<keyword evidence="16" id="KW-1185">Reference proteome</keyword>
<comment type="subcellular location">
    <subcellularLocation>
        <location evidence="2">Cell membrane</location>
        <topology evidence="2">Multi-pass membrane protein</topology>
    </subcellularLocation>
</comment>
<dbReference type="AlphaFoldDB" id="A0A916Z9J7"/>
<keyword evidence="8 15" id="KW-0418">Kinase</keyword>
<dbReference type="Gene3D" id="6.10.340.10">
    <property type="match status" value="1"/>
</dbReference>
<dbReference type="Pfam" id="PF00672">
    <property type="entry name" value="HAMP"/>
    <property type="match status" value="1"/>
</dbReference>
<keyword evidence="12" id="KW-0812">Transmembrane</keyword>
<comment type="caution">
    <text evidence="15">The sequence shown here is derived from an EMBL/GenBank/DDBJ whole genome shotgun (WGS) entry which is preliminary data.</text>
</comment>
<dbReference type="Pfam" id="PF06580">
    <property type="entry name" value="His_kinase"/>
    <property type="match status" value="1"/>
</dbReference>
<feature type="domain" description="Histidine kinase" evidence="13">
    <location>
        <begin position="507"/>
        <end position="607"/>
    </location>
</feature>
<evidence type="ECO:0000256" key="12">
    <source>
        <dbReference type="SAM" id="Phobius"/>
    </source>
</evidence>